<proteinExistence type="predicted"/>
<organism evidence="1 2">
    <name type="scientific">Cirrhinus mrigala</name>
    <name type="common">Mrigala</name>
    <dbReference type="NCBI Taxonomy" id="683832"/>
    <lineage>
        <taxon>Eukaryota</taxon>
        <taxon>Metazoa</taxon>
        <taxon>Chordata</taxon>
        <taxon>Craniata</taxon>
        <taxon>Vertebrata</taxon>
        <taxon>Euteleostomi</taxon>
        <taxon>Actinopterygii</taxon>
        <taxon>Neopterygii</taxon>
        <taxon>Teleostei</taxon>
        <taxon>Ostariophysi</taxon>
        <taxon>Cypriniformes</taxon>
        <taxon>Cyprinidae</taxon>
        <taxon>Labeoninae</taxon>
        <taxon>Labeonini</taxon>
        <taxon>Cirrhinus</taxon>
    </lineage>
</organism>
<dbReference type="Proteomes" id="UP001529510">
    <property type="component" value="Unassembled WGS sequence"/>
</dbReference>
<protein>
    <submittedName>
        <fullName evidence="1">Uncharacterized protein</fullName>
    </submittedName>
</protein>
<evidence type="ECO:0000313" key="2">
    <source>
        <dbReference type="Proteomes" id="UP001529510"/>
    </source>
</evidence>
<comment type="caution">
    <text evidence="1">The sequence shown here is derived from an EMBL/GenBank/DDBJ whole genome shotgun (WGS) entry which is preliminary data.</text>
</comment>
<dbReference type="AlphaFoldDB" id="A0ABD0R0A6"/>
<keyword evidence="2" id="KW-1185">Reference proteome</keyword>
<feature type="non-terminal residue" evidence="1">
    <location>
        <position position="1"/>
    </location>
</feature>
<gene>
    <name evidence="1" type="ORF">M9458_014411</name>
</gene>
<reference evidence="1 2" key="1">
    <citation type="submission" date="2024-05" db="EMBL/GenBank/DDBJ databases">
        <title>Genome sequencing and assembly of Indian major carp, Cirrhinus mrigala (Hamilton, 1822).</title>
        <authorList>
            <person name="Mohindra V."/>
            <person name="Chowdhury L.M."/>
            <person name="Lal K."/>
            <person name="Jena J.K."/>
        </authorList>
    </citation>
    <scope>NUCLEOTIDE SEQUENCE [LARGE SCALE GENOMIC DNA]</scope>
    <source>
        <strain evidence="1">CM1030</strain>
        <tissue evidence="1">Blood</tissue>
    </source>
</reference>
<sequence>VIYKKFQILCPFEEFSSNSTLAHTHSNVTVNHEHSYHKGHAMLDDSHCSPQMFT</sequence>
<name>A0ABD0R0A6_CIRMR</name>
<dbReference type="EMBL" id="JAMKFB020000006">
    <property type="protein sequence ID" value="KAL0191713.1"/>
    <property type="molecule type" value="Genomic_DNA"/>
</dbReference>
<feature type="non-terminal residue" evidence="1">
    <location>
        <position position="54"/>
    </location>
</feature>
<accession>A0ABD0R0A6</accession>
<evidence type="ECO:0000313" key="1">
    <source>
        <dbReference type="EMBL" id="KAL0191713.1"/>
    </source>
</evidence>